<feature type="region of interest" description="Disordered" evidence="1">
    <location>
        <begin position="120"/>
        <end position="139"/>
    </location>
</feature>
<comment type="caution">
    <text evidence="2">The sequence shown here is derived from an EMBL/GenBank/DDBJ whole genome shotgun (WGS) entry which is preliminary data.</text>
</comment>
<sequence>MNSPKATGPFTFDGVKLLFAHVERVSVDELRYLLARGSGHVVKGGQKQKIWFRAQCAHYGLSTQGTLAALRHRLDVFLAGPFPQIPDQIVLLEKEKREKFTASELKADLLDRIQEKNELSQGIPHAELSDRKGSPTPVPPMSLPKPLADKTNHGLVDATSPPNKWALPRAKLTAVIRLKKMQSYRAQDTLQQIKLMIGRPLPIRGLESDTESDDDSSFTCTSTPNGYVGTNSWTSHRPPTRPLPLSLTPFANDAISGQWNLRVTNHSMPLLPAPWRPASSKWLNGNMNIHFSTDRRSLVAEFSLLGMDGVFRSSRRCGAHEDGISAWVRFVAQIPLTTAKPNQQFHRVEHNLVLGPSELQYGYLRFYGCNKVGGFLRCRKYGRVEFAGFRAGGPVEMISRWGNFVE</sequence>
<dbReference type="EMBL" id="SSOP01000078">
    <property type="protein sequence ID" value="KAB5592037.1"/>
    <property type="molecule type" value="Genomic_DNA"/>
</dbReference>
<dbReference type="AlphaFoldDB" id="A0A5N5QL64"/>
<proteinExistence type="predicted"/>
<dbReference type="Proteomes" id="UP000383932">
    <property type="component" value="Unassembled WGS sequence"/>
</dbReference>
<gene>
    <name evidence="2" type="ORF">CTheo_4489</name>
</gene>
<name>A0A5N5QL64_9AGAM</name>
<organism evidence="2 3">
    <name type="scientific">Ceratobasidium theobromae</name>
    <dbReference type="NCBI Taxonomy" id="1582974"/>
    <lineage>
        <taxon>Eukaryota</taxon>
        <taxon>Fungi</taxon>
        <taxon>Dikarya</taxon>
        <taxon>Basidiomycota</taxon>
        <taxon>Agaricomycotina</taxon>
        <taxon>Agaricomycetes</taxon>
        <taxon>Cantharellales</taxon>
        <taxon>Ceratobasidiaceae</taxon>
        <taxon>Ceratobasidium</taxon>
    </lineage>
</organism>
<accession>A0A5N5QL64</accession>
<protein>
    <submittedName>
        <fullName evidence="2">Uncharacterized protein</fullName>
    </submittedName>
</protein>
<reference evidence="2 3" key="1">
    <citation type="journal article" date="2019" name="Fungal Biol. Biotechnol.">
        <title>Draft genome sequence of fastidious pathogen Ceratobasidium theobromae, which causes vascular-streak dieback in Theobroma cacao.</title>
        <authorList>
            <person name="Ali S.S."/>
            <person name="Asman A."/>
            <person name="Shao J."/>
            <person name="Firmansyah A.P."/>
            <person name="Susilo A.W."/>
            <person name="Rosmana A."/>
            <person name="McMahon P."/>
            <person name="Junaid M."/>
            <person name="Guest D."/>
            <person name="Kheng T.Y."/>
            <person name="Meinhardt L.W."/>
            <person name="Bailey B.A."/>
        </authorList>
    </citation>
    <scope>NUCLEOTIDE SEQUENCE [LARGE SCALE GENOMIC DNA]</scope>
    <source>
        <strain evidence="2 3">CT2</strain>
    </source>
</reference>
<keyword evidence="3" id="KW-1185">Reference proteome</keyword>
<evidence type="ECO:0000256" key="1">
    <source>
        <dbReference type="SAM" id="MobiDB-lite"/>
    </source>
</evidence>
<dbReference type="OrthoDB" id="3135087at2759"/>
<evidence type="ECO:0000313" key="3">
    <source>
        <dbReference type="Proteomes" id="UP000383932"/>
    </source>
</evidence>
<evidence type="ECO:0000313" key="2">
    <source>
        <dbReference type="EMBL" id="KAB5592037.1"/>
    </source>
</evidence>